<dbReference type="Gene3D" id="1.10.510.10">
    <property type="entry name" value="Transferase(Phosphotransferase) domain 1"/>
    <property type="match status" value="1"/>
</dbReference>
<evidence type="ECO:0000259" key="1">
    <source>
        <dbReference type="PROSITE" id="PS50011"/>
    </source>
</evidence>
<name>A0A166P4V8_9AGAM</name>
<protein>
    <submittedName>
        <fullName evidence="2">Kinase-like protein</fullName>
    </submittedName>
</protein>
<dbReference type="InterPro" id="IPR051681">
    <property type="entry name" value="Ser/Thr_Kinases-Pseudokinases"/>
</dbReference>
<dbReference type="PIRSF" id="PIRSF000654">
    <property type="entry name" value="Integrin-linked_kinase"/>
    <property type="match status" value="1"/>
</dbReference>
<dbReference type="STRING" id="436010.A0A166P4V8"/>
<accession>A0A166P4V8</accession>
<dbReference type="SUPFAM" id="SSF56112">
    <property type="entry name" value="Protein kinase-like (PK-like)"/>
    <property type="match status" value="1"/>
</dbReference>
<dbReference type="PROSITE" id="PS50011">
    <property type="entry name" value="PROTEIN_KINASE_DOM"/>
    <property type="match status" value="1"/>
</dbReference>
<evidence type="ECO:0000313" key="2">
    <source>
        <dbReference type="EMBL" id="KZP25713.1"/>
    </source>
</evidence>
<organism evidence="2 3">
    <name type="scientific">Athelia psychrophila</name>
    <dbReference type="NCBI Taxonomy" id="1759441"/>
    <lineage>
        <taxon>Eukaryota</taxon>
        <taxon>Fungi</taxon>
        <taxon>Dikarya</taxon>
        <taxon>Basidiomycota</taxon>
        <taxon>Agaricomycotina</taxon>
        <taxon>Agaricomycetes</taxon>
        <taxon>Agaricomycetidae</taxon>
        <taxon>Atheliales</taxon>
        <taxon>Atheliaceae</taxon>
        <taxon>Athelia</taxon>
    </lineage>
</organism>
<dbReference type="InterPro" id="IPR011009">
    <property type="entry name" value="Kinase-like_dom_sf"/>
</dbReference>
<dbReference type="PROSITE" id="PS00109">
    <property type="entry name" value="PROTEIN_KINASE_TYR"/>
    <property type="match status" value="1"/>
</dbReference>
<dbReference type="InterPro" id="IPR000719">
    <property type="entry name" value="Prot_kinase_dom"/>
</dbReference>
<dbReference type="Pfam" id="PF07714">
    <property type="entry name" value="PK_Tyr_Ser-Thr"/>
    <property type="match status" value="1"/>
</dbReference>
<gene>
    <name evidence="2" type="ORF">FIBSPDRAFT_733533</name>
</gene>
<sequence length="229" mass="26047">MLYREVLVWETFKHPYLLPFMGVEYGAFPAHPPCIVTPWMKNGTIINYIDRSNSSMQNTHRLSLEIAQGLDYLHASNVLHGDLRGCNILIDDECHVRLADFGLSTFINGYMSTQSSKEHGSKRWMAPELHDPDIEFRRTAKSDIYSLACVFLEVHTKKHPFAEISIGKDLSVPSKVLGGQRPQRPSAELLPDSVWDIIQAAWAHVPTDRPTSYEILRMMKMIDLSLPVV</sequence>
<dbReference type="InterPro" id="IPR008266">
    <property type="entry name" value="Tyr_kinase_AS"/>
</dbReference>
<dbReference type="AlphaFoldDB" id="A0A166P4V8"/>
<dbReference type="InterPro" id="IPR001245">
    <property type="entry name" value="Ser-Thr/Tyr_kinase_cat_dom"/>
</dbReference>
<dbReference type="OrthoDB" id="4062651at2759"/>
<dbReference type="Proteomes" id="UP000076532">
    <property type="component" value="Unassembled WGS sequence"/>
</dbReference>
<keyword evidence="3" id="KW-1185">Reference proteome</keyword>
<dbReference type="PANTHER" id="PTHR44329:SF214">
    <property type="entry name" value="PROTEIN KINASE DOMAIN-CONTAINING PROTEIN"/>
    <property type="match status" value="1"/>
</dbReference>
<dbReference type="GO" id="GO:0005524">
    <property type="term" value="F:ATP binding"/>
    <property type="evidence" value="ECO:0007669"/>
    <property type="project" value="InterPro"/>
</dbReference>
<evidence type="ECO:0000313" key="3">
    <source>
        <dbReference type="Proteomes" id="UP000076532"/>
    </source>
</evidence>
<dbReference type="GO" id="GO:0004674">
    <property type="term" value="F:protein serine/threonine kinase activity"/>
    <property type="evidence" value="ECO:0007669"/>
    <property type="project" value="TreeGrafter"/>
</dbReference>
<reference evidence="2 3" key="1">
    <citation type="journal article" date="2016" name="Mol. Biol. Evol.">
        <title>Comparative Genomics of Early-Diverging Mushroom-Forming Fungi Provides Insights into the Origins of Lignocellulose Decay Capabilities.</title>
        <authorList>
            <person name="Nagy L.G."/>
            <person name="Riley R."/>
            <person name="Tritt A."/>
            <person name="Adam C."/>
            <person name="Daum C."/>
            <person name="Floudas D."/>
            <person name="Sun H."/>
            <person name="Yadav J.S."/>
            <person name="Pangilinan J."/>
            <person name="Larsson K.H."/>
            <person name="Matsuura K."/>
            <person name="Barry K."/>
            <person name="Labutti K."/>
            <person name="Kuo R."/>
            <person name="Ohm R.A."/>
            <person name="Bhattacharya S.S."/>
            <person name="Shirouzu T."/>
            <person name="Yoshinaga Y."/>
            <person name="Martin F.M."/>
            <person name="Grigoriev I.V."/>
            <person name="Hibbett D.S."/>
        </authorList>
    </citation>
    <scope>NUCLEOTIDE SEQUENCE [LARGE SCALE GENOMIC DNA]</scope>
    <source>
        <strain evidence="2 3">CBS 109695</strain>
    </source>
</reference>
<dbReference type="EMBL" id="KV417519">
    <property type="protein sequence ID" value="KZP25713.1"/>
    <property type="molecule type" value="Genomic_DNA"/>
</dbReference>
<feature type="domain" description="Protein kinase" evidence="1">
    <location>
        <begin position="1"/>
        <end position="222"/>
    </location>
</feature>
<proteinExistence type="predicted"/>
<dbReference type="PANTHER" id="PTHR44329">
    <property type="entry name" value="SERINE/THREONINE-PROTEIN KINASE TNNI3K-RELATED"/>
    <property type="match status" value="1"/>
</dbReference>